<dbReference type="NCBIfam" id="TIGR01549">
    <property type="entry name" value="HAD-SF-IA-v1"/>
    <property type="match status" value="1"/>
</dbReference>
<dbReference type="InterPro" id="IPR006439">
    <property type="entry name" value="HAD-SF_hydro_IA"/>
</dbReference>
<dbReference type="PANTHER" id="PTHR47478">
    <property type="match status" value="1"/>
</dbReference>
<dbReference type="Gene3D" id="3.40.50.1000">
    <property type="entry name" value="HAD superfamily/HAD-like"/>
    <property type="match status" value="1"/>
</dbReference>
<dbReference type="Gene3D" id="1.10.150.240">
    <property type="entry name" value="Putative phosphatase, domain 2"/>
    <property type="match status" value="1"/>
</dbReference>
<comment type="caution">
    <text evidence="1">The sequence shown here is derived from an EMBL/GenBank/DDBJ whole genome shotgun (WGS) entry which is preliminary data.</text>
</comment>
<dbReference type="InterPro" id="IPR023214">
    <property type="entry name" value="HAD_sf"/>
</dbReference>
<dbReference type="Proteomes" id="UP000198402">
    <property type="component" value="Unassembled WGS sequence"/>
</dbReference>
<dbReference type="RefSeq" id="WP_089135999.1">
    <property type="nucleotide sequence ID" value="NZ_BCMG01000001.1"/>
</dbReference>
<dbReference type="PANTHER" id="PTHR47478:SF1">
    <property type="entry name" value="PYRIMIDINE 5'-NUCLEOTIDASE YJJG"/>
    <property type="match status" value="1"/>
</dbReference>
<dbReference type="OrthoDB" id="9802350at2"/>
<dbReference type="NCBIfam" id="TIGR02254">
    <property type="entry name" value="YjjG_YfnB"/>
    <property type="match status" value="1"/>
</dbReference>
<name>A0A1Z5H482_9LACO</name>
<dbReference type="EMBL" id="BCMG01000001">
    <property type="protein sequence ID" value="GAT17855.1"/>
    <property type="molecule type" value="Genomic_DNA"/>
</dbReference>
<dbReference type="SUPFAM" id="SSF56784">
    <property type="entry name" value="HAD-like"/>
    <property type="match status" value="1"/>
</dbReference>
<dbReference type="InterPro" id="IPR011951">
    <property type="entry name" value="HAD-SF_hydro_IA_YjjG/PynA"/>
</dbReference>
<dbReference type="GO" id="GO:0008253">
    <property type="term" value="F:5'-nucleotidase activity"/>
    <property type="evidence" value="ECO:0007669"/>
    <property type="project" value="InterPro"/>
</dbReference>
<dbReference type="InterPro" id="IPR023198">
    <property type="entry name" value="PGP-like_dom2"/>
</dbReference>
<dbReference type="InterPro" id="IPR036412">
    <property type="entry name" value="HAD-like_sf"/>
</dbReference>
<keyword evidence="2" id="KW-1185">Reference proteome</keyword>
<keyword evidence="1" id="KW-0378">Hydrolase</keyword>
<organism evidence="1 2">
    <name type="scientific">Secundilactobacillus silagei JCM 19001</name>
    <dbReference type="NCBI Taxonomy" id="1302250"/>
    <lineage>
        <taxon>Bacteria</taxon>
        <taxon>Bacillati</taxon>
        <taxon>Bacillota</taxon>
        <taxon>Bacilli</taxon>
        <taxon>Lactobacillales</taxon>
        <taxon>Lactobacillaceae</taxon>
        <taxon>Secundilactobacillus</taxon>
    </lineage>
</organism>
<dbReference type="AlphaFoldDB" id="A0A1Z5H482"/>
<evidence type="ECO:0000313" key="2">
    <source>
        <dbReference type="Proteomes" id="UP000198402"/>
    </source>
</evidence>
<sequence>MAYQTLLFDIDDTLLNFQAAEKQALEGLFKELKLPLDRKIYDFYHAENLALWQQFELGKISKPKLLVKRFTTLFAHLGITTGIDGQQMEQRYRYYLGQGHEPMPQAPEVLNDLSQKHDLYVVTNGVAKTQQKRLSEAHIDRFFTDVFISELVGAQKPARAFFQRVTADIQSYEPAQTIVIGDSLTSDIKGAAGFGLDSVWFNPTHQPNQTAIKPTYEIDQLEKLENIVA</sequence>
<protein>
    <submittedName>
        <fullName evidence="1">HAD family hydrolase</fullName>
    </submittedName>
</protein>
<proteinExistence type="predicted"/>
<dbReference type="Pfam" id="PF00702">
    <property type="entry name" value="Hydrolase"/>
    <property type="match status" value="1"/>
</dbReference>
<dbReference type="STRING" id="1302250.GCA_001313225_00162"/>
<gene>
    <name evidence="1" type="ORF">IWT126_00112</name>
</gene>
<dbReference type="SFLD" id="SFLDG01129">
    <property type="entry name" value="C1.5:_HAD__Beta-PGM__Phosphata"/>
    <property type="match status" value="1"/>
</dbReference>
<dbReference type="SFLD" id="SFLDS00003">
    <property type="entry name" value="Haloacid_Dehalogenase"/>
    <property type="match status" value="1"/>
</dbReference>
<evidence type="ECO:0000313" key="1">
    <source>
        <dbReference type="EMBL" id="GAT17855.1"/>
    </source>
</evidence>
<reference evidence="1 2" key="1">
    <citation type="submission" date="2015-11" db="EMBL/GenBank/DDBJ databases">
        <title>Draft genome sequences of new species of the genus Lactobacillus isolated from orchardgrass silage.</title>
        <authorList>
            <person name="Tohno M."/>
            <person name="Tanizawa Y."/>
            <person name="Arita M."/>
        </authorList>
    </citation>
    <scope>NUCLEOTIDE SEQUENCE [LARGE SCALE GENOMIC DNA]</scope>
    <source>
        <strain evidence="1 2">IWT126</strain>
    </source>
</reference>
<dbReference type="InterPro" id="IPR052550">
    <property type="entry name" value="Pyrimidine_5'-ntase_YjjG"/>
</dbReference>
<accession>A0A1Z5H482</accession>